<name>A0A345UKS9_9BACT</name>
<evidence type="ECO:0000313" key="3">
    <source>
        <dbReference type="EMBL" id="AXJ01081.1"/>
    </source>
</evidence>
<evidence type="ECO:0000259" key="2">
    <source>
        <dbReference type="Pfam" id="PF21012"/>
    </source>
</evidence>
<dbReference type="SUPFAM" id="SSF56935">
    <property type="entry name" value="Porins"/>
    <property type="match status" value="1"/>
</dbReference>
<dbReference type="AlphaFoldDB" id="A0A345UKS9"/>
<dbReference type="Proteomes" id="UP000254808">
    <property type="component" value="Chromosome"/>
</dbReference>
<sequence length="509" mass="57000">MMYSYTDPNKLVCCLFPLLFAGLMFCMVQPAAAQFQLIEMNPARKIIFTQASADTLAGIFREARNPAGLRQSGLSEKSLIYIGSGVEAGSFRQIQQANRLIYGTFNAEGTQQLNEWYVSGKVNLSRGISEGVQFFGRAPVPTFNPYQWADTTGGNWTNNLVRLSGAVGSPLLNDRFTFGFSAEYDVKQGARQNVERPLFQYSRYRFTAGSVYKLSPRNEAAFHAFWGEGKQENEIGFFNQLNTFVLLKRGIGTFSQTSFNSASRTYSSFETGGGIQLVRTQERFLISAALSYEYLEEDAVTGISNPVQAGLWQQQNLAISNAIVFLQSHTRHELRFRGSVILGEGTDPILNGVNTEAWFTETNLQWSRLNTQNGQKIGLGIHFLRYTMNDRVSVSEQLHSRLALDGLLSASLIRDQLHLVYQPSFSVPLENDLLFKNANIVIDQIFAADQNFLEQSVISNQLSISYRFISGRSRVGLGFRVLNQTGFGSNNRMFSRHRTTGGFFLLVQS</sequence>
<accession>A0A345UKS9</accession>
<dbReference type="OrthoDB" id="981055at2"/>
<dbReference type="Pfam" id="PF21012">
    <property type="entry name" value="DUF6850"/>
    <property type="match status" value="1"/>
</dbReference>
<dbReference type="InterPro" id="IPR049236">
    <property type="entry name" value="DUF6850"/>
</dbReference>
<feature type="chain" id="PRO_5016848287" description="DUF6850 domain-containing protein" evidence="1">
    <location>
        <begin position="34"/>
        <end position="509"/>
    </location>
</feature>
<dbReference type="KEGG" id="cprv:CYPRO_1831"/>
<evidence type="ECO:0000256" key="1">
    <source>
        <dbReference type="SAM" id="SignalP"/>
    </source>
</evidence>
<dbReference type="RefSeq" id="WP_114984312.1">
    <property type="nucleotide sequence ID" value="NZ_CP027806.1"/>
</dbReference>
<keyword evidence="1" id="KW-0732">Signal</keyword>
<feature type="domain" description="DUF6850" evidence="2">
    <location>
        <begin position="66"/>
        <end position="486"/>
    </location>
</feature>
<gene>
    <name evidence="3" type="ORF">CYPRO_1831</name>
</gene>
<evidence type="ECO:0000313" key="4">
    <source>
        <dbReference type="Proteomes" id="UP000254808"/>
    </source>
</evidence>
<keyword evidence="4" id="KW-1185">Reference proteome</keyword>
<reference evidence="3 4" key="1">
    <citation type="submission" date="2018-03" db="EMBL/GenBank/DDBJ databases">
        <title>Phenotypic and genomic properties of Cyclonatronum proteinivorum gen. nov., sp. nov., a haloalkaliphilic bacteroidete from soda lakes possessing Na+-translocating rhodopsin.</title>
        <authorList>
            <person name="Toshchakov S.V."/>
            <person name="Korzhenkov A."/>
            <person name="Samarov N.I."/>
            <person name="Kublanov I.V."/>
            <person name="Muntyan M.S."/>
            <person name="Sorokin D.Y."/>
        </authorList>
    </citation>
    <scope>NUCLEOTIDE SEQUENCE [LARGE SCALE GENOMIC DNA]</scope>
    <source>
        <strain evidence="3 4">Omega</strain>
    </source>
</reference>
<dbReference type="EMBL" id="CP027806">
    <property type="protein sequence ID" value="AXJ01081.1"/>
    <property type="molecule type" value="Genomic_DNA"/>
</dbReference>
<protein>
    <recommendedName>
        <fullName evidence="2">DUF6850 domain-containing protein</fullName>
    </recommendedName>
</protein>
<feature type="signal peptide" evidence="1">
    <location>
        <begin position="1"/>
        <end position="33"/>
    </location>
</feature>
<organism evidence="3 4">
    <name type="scientific">Cyclonatronum proteinivorum</name>
    <dbReference type="NCBI Taxonomy" id="1457365"/>
    <lineage>
        <taxon>Bacteria</taxon>
        <taxon>Pseudomonadati</taxon>
        <taxon>Balneolota</taxon>
        <taxon>Balneolia</taxon>
        <taxon>Balneolales</taxon>
        <taxon>Cyclonatronaceae</taxon>
        <taxon>Cyclonatronum</taxon>
    </lineage>
</organism>
<proteinExistence type="predicted"/>